<feature type="non-terminal residue" evidence="4">
    <location>
        <position position="72"/>
    </location>
</feature>
<comment type="caution">
    <text evidence="4">The sequence shown here is derived from an EMBL/GenBank/DDBJ whole genome shotgun (WGS) entry which is preliminary data.</text>
</comment>
<keyword evidence="5" id="KW-1185">Reference proteome</keyword>
<dbReference type="InterPro" id="IPR036291">
    <property type="entry name" value="NAD(P)-bd_dom_sf"/>
</dbReference>
<comment type="similarity">
    <text evidence="1">Belongs to the short-chain dehydrogenases/reductases (SDR) family.</text>
</comment>
<dbReference type="EMBL" id="QPIX01000006">
    <property type="protein sequence ID" value="RCW24155.1"/>
    <property type="molecule type" value="Genomic_DNA"/>
</dbReference>
<dbReference type="SUPFAM" id="SSF51735">
    <property type="entry name" value="NAD(P)-binding Rossmann-fold domains"/>
    <property type="match status" value="1"/>
</dbReference>
<evidence type="ECO:0000313" key="5">
    <source>
        <dbReference type="Proteomes" id="UP000252582"/>
    </source>
</evidence>
<dbReference type="AlphaFoldDB" id="A0A6I7HLJ7"/>
<dbReference type="PANTHER" id="PTHR43477:SF4">
    <property type="entry name" value="DEHYDROGENASE_REDUCTASE SDR FAMILY MEMBER 6"/>
    <property type="match status" value="1"/>
</dbReference>
<sequence length="72" mass="7511">MRIREKEEDMSLPLQSKRVLVTASGQGIGRASALAFARAGASVVATDINVEALESLAGEAKAEGLAVETRVL</sequence>
<gene>
    <name evidence="4" type="ORF">DFR48_106278</name>
</gene>
<keyword evidence="3" id="KW-0520">NAD</keyword>
<dbReference type="Proteomes" id="UP000252582">
    <property type="component" value="Unassembled WGS sequence"/>
</dbReference>
<dbReference type="InterPro" id="IPR002347">
    <property type="entry name" value="SDR_fam"/>
</dbReference>
<dbReference type="Pfam" id="PF00106">
    <property type="entry name" value="adh_short"/>
    <property type="match status" value="1"/>
</dbReference>
<evidence type="ECO:0000313" key="4">
    <source>
        <dbReference type="EMBL" id="RCW24155.1"/>
    </source>
</evidence>
<protein>
    <submittedName>
        <fullName evidence="4">Short subunit dehydrogenase</fullName>
    </submittedName>
</protein>
<dbReference type="GO" id="GO:0016491">
    <property type="term" value="F:oxidoreductase activity"/>
    <property type="evidence" value="ECO:0007669"/>
    <property type="project" value="UniProtKB-KW"/>
</dbReference>
<reference evidence="4 5" key="1">
    <citation type="submission" date="2018-07" db="EMBL/GenBank/DDBJ databases">
        <title>Genomic Encyclopedia of Type Strains, Phase IV (KMG-IV): sequencing the most valuable type-strain genomes for metagenomic binning, comparative biology and taxonomic classification.</title>
        <authorList>
            <person name="Goeker M."/>
        </authorList>
    </citation>
    <scope>NUCLEOTIDE SEQUENCE [LARGE SCALE GENOMIC DNA]</scope>
    <source>
        <strain evidence="4 5">DSM 25528</strain>
    </source>
</reference>
<proteinExistence type="inferred from homology"/>
<keyword evidence="2" id="KW-0560">Oxidoreductase</keyword>
<dbReference type="Gene3D" id="3.40.50.720">
    <property type="entry name" value="NAD(P)-binding Rossmann-like Domain"/>
    <property type="match status" value="1"/>
</dbReference>
<dbReference type="PANTHER" id="PTHR43477">
    <property type="entry name" value="DIHYDROANTICAPSIN 7-DEHYDROGENASE"/>
    <property type="match status" value="1"/>
</dbReference>
<name>A0A6I7HLJ7_9HYPH</name>
<dbReference type="InterPro" id="IPR051122">
    <property type="entry name" value="SDR_DHRS6-like"/>
</dbReference>
<evidence type="ECO:0000256" key="3">
    <source>
        <dbReference type="ARBA" id="ARBA00023027"/>
    </source>
</evidence>
<accession>A0A6I7HLJ7</accession>
<evidence type="ECO:0000256" key="1">
    <source>
        <dbReference type="ARBA" id="ARBA00006484"/>
    </source>
</evidence>
<evidence type="ECO:0000256" key="2">
    <source>
        <dbReference type="ARBA" id="ARBA00023002"/>
    </source>
</evidence>
<organism evidence="4 5">
    <name type="scientific">Ciceribacter lividus</name>
    <dbReference type="NCBI Taxonomy" id="1197950"/>
    <lineage>
        <taxon>Bacteria</taxon>
        <taxon>Pseudomonadati</taxon>
        <taxon>Pseudomonadota</taxon>
        <taxon>Alphaproteobacteria</taxon>
        <taxon>Hyphomicrobiales</taxon>
        <taxon>Rhizobiaceae</taxon>
        <taxon>Ciceribacter</taxon>
    </lineage>
</organism>